<dbReference type="OrthoDB" id="9218817at2759"/>
<protein>
    <submittedName>
        <fullName evidence="1">Uncharacterized protein</fullName>
    </submittedName>
</protein>
<evidence type="ECO:0000313" key="2">
    <source>
        <dbReference type="Proteomes" id="UP000796761"/>
    </source>
</evidence>
<dbReference type="PANTHER" id="PTHR33395">
    <property type="entry name" value="TRANSCRIPTASE, PUTATIVE-RELATED-RELATED"/>
    <property type="match status" value="1"/>
</dbReference>
<dbReference type="GO" id="GO:0031012">
    <property type="term" value="C:extracellular matrix"/>
    <property type="evidence" value="ECO:0007669"/>
    <property type="project" value="TreeGrafter"/>
</dbReference>
<comment type="caution">
    <text evidence="1">The sequence shown here is derived from an EMBL/GenBank/DDBJ whole genome shotgun (WGS) entry which is preliminary data.</text>
</comment>
<sequence>MHPTALREMAAVGAKTLSMMFEKFWQSSEVPKDCKRRNIFPMFQKGGEEDLGNNQPVSLMPVPGKIMEQILLESVLRHMEDREVIWDSQLQQGDGVTKIKAKLEQNLARNTKNTKEGCYGYVNQERKVKE</sequence>
<evidence type="ECO:0000313" key="1">
    <source>
        <dbReference type="EMBL" id="TRZ13563.1"/>
    </source>
</evidence>
<dbReference type="Proteomes" id="UP000796761">
    <property type="component" value="Unassembled WGS sequence"/>
</dbReference>
<accession>A0A8K1LH82</accession>
<dbReference type="GO" id="GO:0007508">
    <property type="term" value="P:larval heart development"/>
    <property type="evidence" value="ECO:0007669"/>
    <property type="project" value="TreeGrafter"/>
</dbReference>
<dbReference type="AlphaFoldDB" id="A0A8K1LH82"/>
<gene>
    <name evidence="1" type="ORF">HGM15179_013558</name>
</gene>
<reference evidence="1" key="1">
    <citation type="submission" date="2019-04" db="EMBL/GenBank/DDBJ databases">
        <title>Genome assembly of Zosterops borbonicus 15179.</title>
        <authorList>
            <person name="Leroy T."/>
            <person name="Anselmetti Y."/>
            <person name="Tilak M.-K."/>
            <person name="Nabholz B."/>
        </authorList>
    </citation>
    <scope>NUCLEOTIDE SEQUENCE</scope>
    <source>
        <strain evidence="1">HGM_15179</strain>
        <tissue evidence="1">Muscle</tissue>
    </source>
</reference>
<organism evidence="1 2">
    <name type="scientific">Zosterops borbonicus</name>
    <dbReference type="NCBI Taxonomy" id="364589"/>
    <lineage>
        <taxon>Eukaryota</taxon>
        <taxon>Metazoa</taxon>
        <taxon>Chordata</taxon>
        <taxon>Craniata</taxon>
        <taxon>Vertebrata</taxon>
        <taxon>Euteleostomi</taxon>
        <taxon>Archelosauria</taxon>
        <taxon>Archosauria</taxon>
        <taxon>Dinosauria</taxon>
        <taxon>Saurischia</taxon>
        <taxon>Theropoda</taxon>
        <taxon>Coelurosauria</taxon>
        <taxon>Aves</taxon>
        <taxon>Neognathae</taxon>
        <taxon>Neoaves</taxon>
        <taxon>Telluraves</taxon>
        <taxon>Australaves</taxon>
        <taxon>Passeriformes</taxon>
        <taxon>Sylvioidea</taxon>
        <taxon>Zosteropidae</taxon>
        <taxon>Zosterops</taxon>
    </lineage>
</organism>
<dbReference type="PANTHER" id="PTHR33395:SF22">
    <property type="entry name" value="REVERSE TRANSCRIPTASE DOMAIN-CONTAINING PROTEIN"/>
    <property type="match status" value="1"/>
</dbReference>
<proteinExistence type="predicted"/>
<dbReference type="GO" id="GO:0061343">
    <property type="term" value="P:cell adhesion involved in heart morphogenesis"/>
    <property type="evidence" value="ECO:0007669"/>
    <property type="project" value="TreeGrafter"/>
</dbReference>
<keyword evidence="2" id="KW-1185">Reference proteome</keyword>
<name>A0A8K1LH82_9PASS</name>
<dbReference type="EMBL" id="SWJQ01000501">
    <property type="protein sequence ID" value="TRZ13563.1"/>
    <property type="molecule type" value="Genomic_DNA"/>
</dbReference>